<proteinExistence type="predicted"/>
<keyword evidence="4" id="KW-1185">Reference proteome</keyword>
<dbReference type="EMBL" id="SOFM01000047">
    <property type="protein sequence ID" value="TFC00161.1"/>
    <property type="molecule type" value="Genomic_DNA"/>
</dbReference>
<dbReference type="Proteomes" id="UP000297643">
    <property type="component" value="Unassembled WGS sequence"/>
</dbReference>
<reference evidence="3 4" key="1">
    <citation type="submission" date="2019-03" db="EMBL/GenBank/DDBJ databases">
        <title>Genomics of glacier-inhabiting Cryobacterium strains.</title>
        <authorList>
            <person name="Liu Q."/>
            <person name="Xin Y.-H."/>
        </authorList>
    </citation>
    <scope>NUCLEOTIDE SEQUENCE [LARGE SCALE GENOMIC DNA]</scope>
    <source>
        <strain evidence="3 4">RHLT2-21</strain>
    </source>
</reference>
<dbReference type="Pfam" id="PF25976">
    <property type="entry name" value="LpqB_N"/>
    <property type="match status" value="1"/>
</dbReference>
<dbReference type="RefSeq" id="WP_134510718.1">
    <property type="nucleotide sequence ID" value="NZ_SOFM01000047.1"/>
</dbReference>
<evidence type="ECO:0000256" key="1">
    <source>
        <dbReference type="SAM" id="Phobius"/>
    </source>
</evidence>
<sequence length="154" mass="16221">MSATPGKPDRSLIVILGVIAALVIVALAVVFTQGEPAPLDPDTPEGVVQLYSAAVLAGDEQTAAGYLTAGRLDNCDKVDPGPLDNIRLTLVSTTVRKNSADVRVSLVTTTDNGPFGASEYENEDVFDLVTVDGRWRIDGAPWQLTICPNPKATS</sequence>
<feature type="transmembrane region" description="Helical" evidence="1">
    <location>
        <begin position="12"/>
        <end position="31"/>
    </location>
</feature>
<evidence type="ECO:0000313" key="4">
    <source>
        <dbReference type="Proteomes" id="UP000297643"/>
    </source>
</evidence>
<keyword evidence="1" id="KW-0812">Transmembrane</keyword>
<organism evidence="3 4">
    <name type="scientific">Cryobacterium mannosilyticum</name>
    <dbReference type="NCBI Taxonomy" id="1259190"/>
    <lineage>
        <taxon>Bacteria</taxon>
        <taxon>Bacillati</taxon>
        <taxon>Actinomycetota</taxon>
        <taxon>Actinomycetes</taxon>
        <taxon>Micrococcales</taxon>
        <taxon>Microbacteriaceae</taxon>
        <taxon>Cryobacterium</taxon>
    </lineage>
</organism>
<feature type="domain" description="Lipoprotein LpqB N-terminal" evidence="2">
    <location>
        <begin position="38"/>
        <end position="147"/>
    </location>
</feature>
<evidence type="ECO:0000259" key="2">
    <source>
        <dbReference type="Pfam" id="PF25976"/>
    </source>
</evidence>
<protein>
    <recommendedName>
        <fullName evidence="2">Lipoprotein LpqB N-terminal domain-containing protein</fullName>
    </recommendedName>
</protein>
<dbReference type="AlphaFoldDB" id="A0A4R8W448"/>
<comment type="caution">
    <text evidence="3">The sequence shown here is derived from an EMBL/GenBank/DDBJ whole genome shotgun (WGS) entry which is preliminary data.</text>
</comment>
<name>A0A4R8W448_9MICO</name>
<dbReference type="InterPro" id="IPR059026">
    <property type="entry name" value="LpqB_N"/>
</dbReference>
<evidence type="ECO:0000313" key="3">
    <source>
        <dbReference type="EMBL" id="TFC00161.1"/>
    </source>
</evidence>
<gene>
    <name evidence="3" type="ORF">E3O32_15400</name>
</gene>
<keyword evidence="1" id="KW-1133">Transmembrane helix</keyword>
<keyword evidence="1" id="KW-0472">Membrane</keyword>
<accession>A0A4R8W448</accession>